<feature type="region of interest" description="Disordered" evidence="1">
    <location>
        <begin position="1"/>
        <end position="65"/>
    </location>
</feature>
<evidence type="ECO:0000256" key="1">
    <source>
        <dbReference type="SAM" id="MobiDB-lite"/>
    </source>
</evidence>
<keyword evidence="3" id="KW-1185">Reference proteome</keyword>
<organism evidence="2 3">
    <name type="scientific">Polarella glacialis</name>
    <name type="common">Dinoflagellate</name>
    <dbReference type="NCBI Taxonomy" id="89957"/>
    <lineage>
        <taxon>Eukaryota</taxon>
        <taxon>Sar</taxon>
        <taxon>Alveolata</taxon>
        <taxon>Dinophyceae</taxon>
        <taxon>Suessiales</taxon>
        <taxon>Suessiaceae</taxon>
        <taxon>Polarella</taxon>
    </lineage>
</organism>
<reference evidence="2" key="1">
    <citation type="submission" date="2021-02" db="EMBL/GenBank/DDBJ databases">
        <authorList>
            <person name="Dougan E. K."/>
            <person name="Rhodes N."/>
            <person name="Thang M."/>
            <person name="Chan C."/>
        </authorList>
    </citation>
    <scope>NUCLEOTIDE SEQUENCE</scope>
</reference>
<evidence type="ECO:0000313" key="3">
    <source>
        <dbReference type="Proteomes" id="UP000654075"/>
    </source>
</evidence>
<feature type="region of interest" description="Disordered" evidence="1">
    <location>
        <begin position="85"/>
        <end position="132"/>
    </location>
</feature>
<sequence>MGSQQSSEASSAADVSPGQDQDRMRSLRGGFLIEPSEDVDSQQGEEMRSVETATAARDENAEEDPLGIELMAQLRRAKRKAAKATLEATSSAEARRLMSTFRSPSLKSQSPPQVIESPMLDRSGSEEFDASM</sequence>
<comment type="caution">
    <text evidence="2">The sequence shown here is derived from an EMBL/GenBank/DDBJ whole genome shotgun (WGS) entry which is preliminary data.</text>
</comment>
<accession>A0A813DVD7</accession>
<evidence type="ECO:0000313" key="2">
    <source>
        <dbReference type="EMBL" id="CAE8593391.1"/>
    </source>
</evidence>
<proteinExistence type="predicted"/>
<feature type="compositionally biased region" description="Polar residues" evidence="1">
    <location>
        <begin position="100"/>
        <end position="112"/>
    </location>
</feature>
<name>A0A813DVD7_POLGL</name>
<gene>
    <name evidence="2" type="ORF">PGLA1383_LOCUS11986</name>
</gene>
<feature type="compositionally biased region" description="Low complexity" evidence="1">
    <location>
        <begin position="1"/>
        <end position="13"/>
    </location>
</feature>
<protein>
    <submittedName>
        <fullName evidence="2">Uncharacterized protein</fullName>
    </submittedName>
</protein>
<dbReference type="Proteomes" id="UP000654075">
    <property type="component" value="Unassembled WGS sequence"/>
</dbReference>
<dbReference type="EMBL" id="CAJNNV010006302">
    <property type="protein sequence ID" value="CAE8593391.1"/>
    <property type="molecule type" value="Genomic_DNA"/>
</dbReference>
<dbReference type="AlphaFoldDB" id="A0A813DVD7"/>